<feature type="non-terminal residue" evidence="3">
    <location>
        <position position="1"/>
    </location>
</feature>
<dbReference type="EMBL" id="VWZF01001994">
    <property type="protein sequence ID" value="NXF74033.1"/>
    <property type="molecule type" value="Genomic_DNA"/>
</dbReference>
<protein>
    <submittedName>
        <fullName evidence="3">TM221 protein</fullName>
    </submittedName>
</protein>
<keyword evidence="2" id="KW-0472">Membrane</keyword>
<evidence type="ECO:0000313" key="4">
    <source>
        <dbReference type="Proteomes" id="UP000588334"/>
    </source>
</evidence>
<gene>
    <name evidence="3" type="primary">Tmem221</name>
    <name evidence="3" type="ORF">SCLMEX_R05793</name>
</gene>
<organism evidence="3 4">
    <name type="scientific">Sclerurus mexicanus</name>
    <name type="common">tawny-throated leaftosser</name>
    <dbReference type="NCBI Taxonomy" id="265632"/>
    <lineage>
        <taxon>Eukaryota</taxon>
        <taxon>Metazoa</taxon>
        <taxon>Chordata</taxon>
        <taxon>Craniata</taxon>
        <taxon>Vertebrata</taxon>
        <taxon>Euteleostomi</taxon>
        <taxon>Archelosauria</taxon>
        <taxon>Archosauria</taxon>
        <taxon>Dinosauria</taxon>
        <taxon>Saurischia</taxon>
        <taxon>Theropoda</taxon>
        <taxon>Coelurosauria</taxon>
        <taxon>Aves</taxon>
        <taxon>Neognathae</taxon>
        <taxon>Neoaves</taxon>
        <taxon>Telluraves</taxon>
        <taxon>Australaves</taxon>
        <taxon>Passeriformes</taxon>
        <taxon>Furnariidae</taxon>
        <taxon>Sclerurus</taxon>
    </lineage>
</organism>
<evidence type="ECO:0000313" key="3">
    <source>
        <dbReference type="EMBL" id="NXF74033.1"/>
    </source>
</evidence>
<evidence type="ECO:0000256" key="1">
    <source>
        <dbReference type="SAM" id="MobiDB-lite"/>
    </source>
</evidence>
<keyword evidence="4" id="KW-1185">Reference proteome</keyword>
<dbReference type="OrthoDB" id="8873919at2759"/>
<dbReference type="PANTHER" id="PTHR36132">
    <property type="entry name" value="TRANSMEMBRANE PROTEIN 221"/>
    <property type="match status" value="1"/>
</dbReference>
<keyword evidence="2" id="KW-0812">Transmembrane</keyword>
<dbReference type="InterPro" id="IPR053101">
    <property type="entry name" value="TM221"/>
</dbReference>
<dbReference type="AlphaFoldDB" id="A0A7K8W5M7"/>
<dbReference type="Pfam" id="PF15038">
    <property type="entry name" value="Jiraiya"/>
    <property type="match status" value="1"/>
</dbReference>
<feature type="non-terminal residue" evidence="3">
    <location>
        <position position="129"/>
    </location>
</feature>
<sequence>RAEWFLLDNRKVRHAAIGLFCCGISFYLTALAIYMVLVLGLRAGIPGACILSSGILVLLITVTHTLVQASRVPRHSHPGASQSLYENDSAQQGESSSPSDLSKNAAAHQSRPEIHRKFSFPAFLERKSQ</sequence>
<feature type="transmembrane region" description="Helical" evidence="2">
    <location>
        <begin position="12"/>
        <end position="37"/>
    </location>
</feature>
<comment type="caution">
    <text evidence="3">The sequence shown here is derived from an EMBL/GenBank/DDBJ whole genome shotgun (WGS) entry which is preliminary data.</text>
</comment>
<keyword evidence="2" id="KW-1133">Transmembrane helix</keyword>
<accession>A0A7K8W5M7</accession>
<feature type="transmembrane region" description="Helical" evidence="2">
    <location>
        <begin position="43"/>
        <end position="67"/>
    </location>
</feature>
<reference evidence="3 4" key="1">
    <citation type="submission" date="2019-09" db="EMBL/GenBank/DDBJ databases">
        <title>Bird 10,000 Genomes (B10K) Project - Family phase.</title>
        <authorList>
            <person name="Zhang G."/>
        </authorList>
    </citation>
    <scope>NUCLEOTIDE SEQUENCE [LARGE SCALE GENOMIC DNA]</scope>
    <source>
        <strain evidence="3">B10K-DU-001-03</strain>
        <tissue evidence="3">Muscle</tissue>
    </source>
</reference>
<name>A0A7K8W5M7_9FURN</name>
<dbReference type="Proteomes" id="UP000588334">
    <property type="component" value="Unassembled WGS sequence"/>
</dbReference>
<evidence type="ECO:0000256" key="2">
    <source>
        <dbReference type="SAM" id="Phobius"/>
    </source>
</evidence>
<proteinExistence type="predicted"/>
<feature type="region of interest" description="Disordered" evidence="1">
    <location>
        <begin position="71"/>
        <end position="129"/>
    </location>
</feature>
<feature type="compositionally biased region" description="Polar residues" evidence="1">
    <location>
        <begin position="79"/>
        <end position="102"/>
    </location>
</feature>
<dbReference type="PANTHER" id="PTHR36132:SF1">
    <property type="entry name" value="TRANSMEMBRANE PROTEIN 221"/>
    <property type="match status" value="1"/>
</dbReference>
<dbReference type="InterPro" id="IPR029201">
    <property type="entry name" value="Jiraiya"/>
</dbReference>